<accession>A0A0N4YTN0</accession>
<dbReference type="AlphaFoldDB" id="A0A0N4YTN0"/>
<dbReference type="PANTHER" id="PTHR46238">
    <property type="entry name" value="REVERSE TRANSCRIPTASE DOMAIN-CONTAINING PROTEIN"/>
    <property type="match status" value="1"/>
</dbReference>
<reference evidence="4" key="1">
    <citation type="submission" date="2017-02" db="UniProtKB">
        <authorList>
            <consortium name="WormBaseParasite"/>
        </authorList>
    </citation>
    <scope>IDENTIFICATION</scope>
</reference>
<feature type="region of interest" description="Disordered" evidence="1">
    <location>
        <begin position="142"/>
        <end position="177"/>
    </location>
</feature>
<reference evidence="2 3" key="2">
    <citation type="submission" date="2018-11" db="EMBL/GenBank/DDBJ databases">
        <authorList>
            <consortium name="Pathogen Informatics"/>
        </authorList>
    </citation>
    <scope>NUCLEOTIDE SEQUENCE [LARGE SCALE GENOMIC DNA]</scope>
</reference>
<dbReference type="EMBL" id="UYSL01025316">
    <property type="protein sequence ID" value="VDL84340.1"/>
    <property type="molecule type" value="Genomic_DNA"/>
</dbReference>
<dbReference type="Proteomes" id="UP000271162">
    <property type="component" value="Unassembled WGS sequence"/>
</dbReference>
<dbReference type="WBParaSite" id="NBR_0002060201-mRNA-1">
    <property type="protein sequence ID" value="NBR_0002060201-mRNA-1"/>
    <property type="gene ID" value="NBR_0002060201"/>
</dbReference>
<evidence type="ECO:0000256" key="1">
    <source>
        <dbReference type="SAM" id="MobiDB-lite"/>
    </source>
</evidence>
<protein>
    <submittedName>
        <fullName evidence="2 4">Uncharacterized protein</fullName>
    </submittedName>
</protein>
<feature type="compositionally biased region" description="Basic and acidic residues" evidence="1">
    <location>
        <begin position="142"/>
        <end position="160"/>
    </location>
</feature>
<dbReference type="STRING" id="27835.A0A0N4YTN0"/>
<organism evidence="4">
    <name type="scientific">Nippostrongylus brasiliensis</name>
    <name type="common">Rat hookworm</name>
    <dbReference type="NCBI Taxonomy" id="27835"/>
    <lineage>
        <taxon>Eukaryota</taxon>
        <taxon>Metazoa</taxon>
        <taxon>Ecdysozoa</taxon>
        <taxon>Nematoda</taxon>
        <taxon>Chromadorea</taxon>
        <taxon>Rhabditida</taxon>
        <taxon>Rhabditina</taxon>
        <taxon>Rhabditomorpha</taxon>
        <taxon>Strongyloidea</taxon>
        <taxon>Heligmosomidae</taxon>
        <taxon>Nippostrongylus</taxon>
    </lineage>
</organism>
<sequence length="177" mass="21189">MPERLKSKIYRTVVRWVAFYGAESWLTTRGIEHRLIVMEMKMVRWMDCVTRLDHMAYGDIRKRFGIVLVGEKPHETCLRWYGHVLRASSDTMCKIGLTVEVRRGRGRPKQHWLDRMPADLKTMGVHPEQEYGRSPWRQKFCKADPASKRDRRYEEEEHLMLKSNSKKNKGFHRELKE</sequence>
<name>A0A0N4YTN0_NIPBR</name>
<evidence type="ECO:0000313" key="4">
    <source>
        <dbReference type="WBParaSite" id="NBR_0002060201-mRNA-1"/>
    </source>
</evidence>
<dbReference type="OMA" id="WICGHTI"/>
<gene>
    <name evidence="2" type="ORF">NBR_LOCUS20603</name>
</gene>
<evidence type="ECO:0000313" key="2">
    <source>
        <dbReference type="EMBL" id="VDL84340.1"/>
    </source>
</evidence>
<keyword evidence="3" id="KW-1185">Reference proteome</keyword>
<evidence type="ECO:0000313" key="3">
    <source>
        <dbReference type="Proteomes" id="UP000271162"/>
    </source>
</evidence>
<dbReference type="PANTHER" id="PTHR46238:SF11">
    <property type="entry name" value="AGAMOUS-LIKE MADS-BOX PROTEIN AGL16"/>
    <property type="match status" value="1"/>
</dbReference>
<proteinExistence type="predicted"/>